<keyword evidence="4" id="KW-1134">Transmembrane beta strand</keyword>
<evidence type="ECO:0000256" key="2">
    <source>
        <dbReference type="ARBA" id="ARBA00007613"/>
    </source>
</evidence>
<evidence type="ECO:0000256" key="3">
    <source>
        <dbReference type="ARBA" id="ARBA00022448"/>
    </source>
</evidence>
<organism evidence="10 11">
    <name type="scientific">Edaphobacter modestus</name>
    <dbReference type="NCBI Taxonomy" id="388466"/>
    <lineage>
        <taxon>Bacteria</taxon>
        <taxon>Pseudomonadati</taxon>
        <taxon>Acidobacteriota</taxon>
        <taxon>Terriglobia</taxon>
        <taxon>Terriglobales</taxon>
        <taxon>Acidobacteriaceae</taxon>
        <taxon>Edaphobacter</taxon>
    </lineage>
</organism>
<gene>
    <name evidence="10" type="ORF">BDD14_1046</name>
</gene>
<dbReference type="GO" id="GO:1990281">
    <property type="term" value="C:efflux pump complex"/>
    <property type="evidence" value="ECO:0007669"/>
    <property type="project" value="TreeGrafter"/>
</dbReference>
<evidence type="ECO:0000256" key="6">
    <source>
        <dbReference type="ARBA" id="ARBA00023136"/>
    </source>
</evidence>
<proteinExistence type="inferred from homology"/>
<dbReference type="GO" id="GO:0009279">
    <property type="term" value="C:cell outer membrane"/>
    <property type="evidence" value="ECO:0007669"/>
    <property type="project" value="UniProtKB-SubCell"/>
</dbReference>
<keyword evidence="11" id="KW-1185">Reference proteome</keyword>
<accession>A0A4Q7YPQ6</accession>
<feature type="coiled-coil region" evidence="8">
    <location>
        <begin position="451"/>
        <end position="506"/>
    </location>
</feature>
<evidence type="ECO:0000256" key="1">
    <source>
        <dbReference type="ARBA" id="ARBA00004442"/>
    </source>
</evidence>
<evidence type="ECO:0000256" key="5">
    <source>
        <dbReference type="ARBA" id="ARBA00022692"/>
    </source>
</evidence>
<name>A0A4Q7YPQ6_9BACT</name>
<dbReference type="PANTHER" id="PTHR30026">
    <property type="entry name" value="OUTER MEMBRANE PROTEIN TOLC"/>
    <property type="match status" value="1"/>
</dbReference>
<dbReference type="GO" id="GO:0015288">
    <property type="term" value="F:porin activity"/>
    <property type="evidence" value="ECO:0007669"/>
    <property type="project" value="TreeGrafter"/>
</dbReference>
<dbReference type="PANTHER" id="PTHR30026:SF20">
    <property type="entry name" value="OUTER MEMBRANE PROTEIN TOLC"/>
    <property type="match status" value="1"/>
</dbReference>
<evidence type="ECO:0000256" key="7">
    <source>
        <dbReference type="ARBA" id="ARBA00023237"/>
    </source>
</evidence>
<dbReference type="Proteomes" id="UP000292958">
    <property type="component" value="Unassembled WGS sequence"/>
</dbReference>
<keyword evidence="8" id="KW-0175">Coiled coil</keyword>
<feature type="compositionally biased region" description="Polar residues" evidence="9">
    <location>
        <begin position="80"/>
        <end position="106"/>
    </location>
</feature>
<reference evidence="10 11" key="1">
    <citation type="submission" date="2019-02" db="EMBL/GenBank/DDBJ databases">
        <title>Genomic Encyclopedia of Archaeal and Bacterial Type Strains, Phase II (KMG-II): from individual species to whole genera.</title>
        <authorList>
            <person name="Goeker M."/>
        </authorList>
    </citation>
    <scope>NUCLEOTIDE SEQUENCE [LARGE SCALE GENOMIC DNA]</scope>
    <source>
        <strain evidence="10 11">DSM 18101</strain>
    </source>
</reference>
<dbReference type="Gene3D" id="1.20.1600.10">
    <property type="entry name" value="Outer membrane efflux proteins (OEP)"/>
    <property type="match status" value="1"/>
</dbReference>
<comment type="caution">
    <text evidence="10">The sequence shown here is derived from an EMBL/GenBank/DDBJ whole genome shotgun (WGS) entry which is preliminary data.</text>
</comment>
<feature type="region of interest" description="Disordered" evidence="9">
    <location>
        <begin position="80"/>
        <end position="112"/>
    </location>
</feature>
<keyword evidence="5" id="KW-0812">Transmembrane</keyword>
<evidence type="ECO:0000313" key="11">
    <source>
        <dbReference type="Proteomes" id="UP000292958"/>
    </source>
</evidence>
<evidence type="ECO:0000313" key="10">
    <source>
        <dbReference type="EMBL" id="RZU39657.1"/>
    </source>
</evidence>
<evidence type="ECO:0000256" key="8">
    <source>
        <dbReference type="SAM" id="Coils"/>
    </source>
</evidence>
<dbReference type="EMBL" id="SHKW01000001">
    <property type="protein sequence ID" value="RZU39657.1"/>
    <property type="molecule type" value="Genomic_DNA"/>
</dbReference>
<sequence length="563" mass="60324">MRRIRIPIEMPWTDRSLLSEERVVARKHGDTVTIEAMDQHKRRIAARPAIDTEIARFLRGTVAVLGLTFLGLPALAQQTQTASGNQTAPSGNQPRPTQTGPSSGPESSAMAGAQQQLYTASGQNGAQVSQDSFKGSVVEGKSTGNLMDLSLDDAIQRGLRNNLGIILQGASQRNANGQRLEELQALLPTLTGAVSINVQQVNLAAYGLKFPGLNPIIGPFQVVDFRAYLTQNLFNLSALQNYLAAKHNFAAAKLTAEDARDMVVLTVGNAYLLCVADNARVEAVTAELATSKVSLDQAVAAHDAGTSPKLDVLRAQVDYQNEQQTLISAKNELAKDKLSLARAIGLPLDQEYRLTDRSPYAAFNDVDPQASVDQALKTRKDLAASGEQVLTANAQKKSASAYRLPVASFVGDFGDLGQTPGHSHSSYTATGQVTVPILQIAKTRGQNEVAAANYEQARARLGDQAQQVNQDVRDAILDIQAAAKLVEATHSNVELANEALSEAQQRFKAGVSDNLPVSQAQSQTEQANDTYISALYQHNLAKLSLARALGSAQTNYKDYLGGK</sequence>
<keyword evidence="3" id="KW-0813">Transport</keyword>
<dbReference type="InterPro" id="IPR051906">
    <property type="entry name" value="TolC-like"/>
</dbReference>
<protein>
    <submittedName>
        <fullName evidence="10">Outer membrane protein TolC</fullName>
    </submittedName>
</protein>
<dbReference type="SUPFAM" id="SSF56954">
    <property type="entry name" value="Outer membrane efflux proteins (OEP)"/>
    <property type="match status" value="1"/>
</dbReference>
<dbReference type="GO" id="GO:0015562">
    <property type="term" value="F:efflux transmembrane transporter activity"/>
    <property type="evidence" value="ECO:0007669"/>
    <property type="project" value="InterPro"/>
</dbReference>
<dbReference type="AlphaFoldDB" id="A0A4Q7YPQ6"/>
<comment type="subcellular location">
    <subcellularLocation>
        <location evidence="1">Cell outer membrane</location>
    </subcellularLocation>
</comment>
<evidence type="ECO:0000256" key="9">
    <source>
        <dbReference type="SAM" id="MobiDB-lite"/>
    </source>
</evidence>
<dbReference type="Pfam" id="PF02321">
    <property type="entry name" value="OEP"/>
    <property type="match status" value="2"/>
</dbReference>
<dbReference type="InterPro" id="IPR003423">
    <property type="entry name" value="OMP_efflux"/>
</dbReference>
<evidence type="ECO:0000256" key="4">
    <source>
        <dbReference type="ARBA" id="ARBA00022452"/>
    </source>
</evidence>
<comment type="similarity">
    <text evidence="2">Belongs to the outer membrane factor (OMF) (TC 1.B.17) family.</text>
</comment>
<keyword evidence="7" id="KW-0998">Cell outer membrane</keyword>
<keyword evidence="6" id="KW-0472">Membrane</keyword>